<evidence type="ECO:0000256" key="5">
    <source>
        <dbReference type="ARBA" id="ARBA00022989"/>
    </source>
</evidence>
<gene>
    <name evidence="9" type="primary">ptpD</name>
    <name evidence="9" type="ORF">BN112_3088</name>
</gene>
<dbReference type="HOGENOM" id="CLU_036879_0_1_4"/>
<feature type="transmembrane region" description="Helical" evidence="7">
    <location>
        <begin position="281"/>
        <end position="307"/>
    </location>
</feature>
<comment type="similarity">
    <text evidence="7">Belongs to the binding-protein-dependent transport system permease family.</text>
</comment>
<keyword evidence="6 7" id="KW-0472">Membrane</keyword>
<feature type="transmembrane region" description="Helical" evidence="7">
    <location>
        <begin position="135"/>
        <end position="161"/>
    </location>
</feature>
<evidence type="ECO:0000256" key="2">
    <source>
        <dbReference type="ARBA" id="ARBA00022448"/>
    </source>
</evidence>
<dbReference type="Gene3D" id="1.10.3720.10">
    <property type="entry name" value="MetI-like"/>
    <property type="match status" value="1"/>
</dbReference>
<dbReference type="SUPFAM" id="SSF161098">
    <property type="entry name" value="MetI-like"/>
    <property type="match status" value="1"/>
</dbReference>
<protein>
    <submittedName>
        <fullName evidence="9">Putative peptide ABC transporter, permease protein</fullName>
    </submittedName>
</protein>
<dbReference type="KEGG" id="bbh:BN112_3088"/>
<organism evidence="9 10">
    <name type="scientific">Bordetella bronchiseptica 253</name>
    <dbReference type="NCBI Taxonomy" id="568707"/>
    <lineage>
        <taxon>Bacteria</taxon>
        <taxon>Pseudomonadati</taxon>
        <taxon>Pseudomonadota</taxon>
        <taxon>Betaproteobacteria</taxon>
        <taxon>Burkholderiales</taxon>
        <taxon>Alcaligenaceae</taxon>
        <taxon>Bordetella</taxon>
    </lineage>
</organism>
<comment type="subcellular location">
    <subcellularLocation>
        <location evidence="1 7">Cell membrane</location>
        <topology evidence="1 7">Multi-pass membrane protein</topology>
    </subcellularLocation>
</comment>
<evidence type="ECO:0000256" key="6">
    <source>
        <dbReference type="ARBA" id="ARBA00023136"/>
    </source>
</evidence>
<keyword evidence="5 7" id="KW-1133">Transmembrane helix</keyword>
<dbReference type="AlphaFoldDB" id="A0A0C6P9C6"/>
<evidence type="ECO:0000256" key="4">
    <source>
        <dbReference type="ARBA" id="ARBA00022692"/>
    </source>
</evidence>
<keyword evidence="2 7" id="KW-0813">Transport</keyword>
<feature type="domain" description="ABC transmembrane type-1" evidence="8">
    <location>
        <begin position="95"/>
        <end position="304"/>
    </location>
</feature>
<reference evidence="9 10" key="1">
    <citation type="journal article" date="2012" name="BMC Genomics">
        <title>Comparative genomics of the classical Bordetella subspecies: the evolution and exchange of virulence-associated diversity amongst closely related pathogens.</title>
        <authorList>
            <person name="Park J."/>
            <person name="Zhang Y."/>
            <person name="Buboltz A.M."/>
            <person name="Zhang X."/>
            <person name="Schuster S.C."/>
            <person name="Ahuja U."/>
            <person name="Liu M."/>
            <person name="Miller J.F."/>
            <person name="Sebaihia M."/>
            <person name="Bentley S.D."/>
            <person name="Parkhill J."/>
            <person name="Harvill E.T."/>
        </authorList>
    </citation>
    <scope>NUCLEOTIDE SEQUENCE [LARGE SCALE GENOMIC DNA]</scope>
    <source>
        <strain evidence="9 10">253</strain>
    </source>
</reference>
<dbReference type="OrthoDB" id="9803623at2"/>
<dbReference type="GO" id="GO:0055085">
    <property type="term" value="P:transmembrane transport"/>
    <property type="evidence" value="ECO:0007669"/>
    <property type="project" value="InterPro"/>
</dbReference>
<evidence type="ECO:0000313" key="10">
    <source>
        <dbReference type="Proteomes" id="UP000007564"/>
    </source>
</evidence>
<feature type="transmembrane region" description="Helical" evidence="7">
    <location>
        <begin position="99"/>
        <end position="123"/>
    </location>
</feature>
<dbReference type="RefSeq" id="WP_015064673.1">
    <property type="nucleotide sequence ID" value="NC_019382.1"/>
</dbReference>
<dbReference type="GO" id="GO:0005886">
    <property type="term" value="C:plasma membrane"/>
    <property type="evidence" value="ECO:0007669"/>
    <property type="project" value="UniProtKB-SubCell"/>
</dbReference>
<evidence type="ECO:0000259" key="8">
    <source>
        <dbReference type="PROSITE" id="PS50928"/>
    </source>
</evidence>
<keyword evidence="3" id="KW-1003">Cell membrane</keyword>
<dbReference type="PANTHER" id="PTHR43163">
    <property type="entry name" value="DIPEPTIDE TRANSPORT SYSTEM PERMEASE PROTEIN DPPB-RELATED"/>
    <property type="match status" value="1"/>
</dbReference>
<dbReference type="InterPro" id="IPR045621">
    <property type="entry name" value="BPD_transp_1_N"/>
</dbReference>
<proteinExistence type="inferred from homology"/>
<keyword evidence="4 7" id="KW-0812">Transmembrane</keyword>
<dbReference type="InterPro" id="IPR000515">
    <property type="entry name" value="MetI-like"/>
</dbReference>
<sequence length="317" mass="33741">MLRFLFARLAGAVLVLVLVAVIVFIMSRLAAGDPIALLLGDQASIADIEHVRAQYGLDQPLPTQFALWVEQLLQGNLGQSLFLQQPVAQALLDRAEPTLFLAIFAVGIAALIGIPAGMAAAIWRGSAADQAFSSLAMLGASVPSFWLGLTLIQVFAVQLGWFPASGYGDPSAGFSERLGHLLLPAIVLGLVNSALIIRFTRAAMLDILGEDYVRTARAKGLGEATVMIKHVLGNSLVPIITVLGLTMAVMIGGTVVTETVFNLPGVGNLVVRAVLRRDYPVIQGTLLVIAAIYVFINFSIDIIYTLVDPRIRLEGST</sequence>
<evidence type="ECO:0000313" key="9">
    <source>
        <dbReference type="EMBL" id="CCJ55005.1"/>
    </source>
</evidence>
<feature type="transmembrane region" description="Helical" evidence="7">
    <location>
        <begin position="236"/>
        <end position="261"/>
    </location>
</feature>
<dbReference type="CDD" id="cd06261">
    <property type="entry name" value="TM_PBP2"/>
    <property type="match status" value="1"/>
</dbReference>
<accession>A0A0C6P9C6</accession>
<dbReference type="Pfam" id="PF00528">
    <property type="entry name" value="BPD_transp_1"/>
    <property type="match status" value="1"/>
</dbReference>
<name>A0A0C6P9C6_BORBO</name>
<evidence type="ECO:0000256" key="3">
    <source>
        <dbReference type="ARBA" id="ARBA00022475"/>
    </source>
</evidence>
<evidence type="ECO:0000256" key="1">
    <source>
        <dbReference type="ARBA" id="ARBA00004651"/>
    </source>
</evidence>
<dbReference type="Proteomes" id="UP000007564">
    <property type="component" value="Chromosome"/>
</dbReference>
<dbReference type="PROSITE" id="PS50928">
    <property type="entry name" value="ABC_TM1"/>
    <property type="match status" value="1"/>
</dbReference>
<evidence type="ECO:0000256" key="7">
    <source>
        <dbReference type="RuleBase" id="RU363032"/>
    </source>
</evidence>
<dbReference type="InterPro" id="IPR035906">
    <property type="entry name" value="MetI-like_sf"/>
</dbReference>
<dbReference type="PANTHER" id="PTHR43163:SF3">
    <property type="entry name" value="PEPTIDE ABC TRANSPORTER PERMEASE PROTEIN"/>
    <property type="match status" value="1"/>
</dbReference>
<dbReference type="EMBL" id="HE965806">
    <property type="protein sequence ID" value="CCJ55005.1"/>
    <property type="molecule type" value="Genomic_DNA"/>
</dbReference>
<feature type="transmembrane region" description="Helical" evidence="7">
    <location>
        <begin position="181"/>
        <end position="199"/>
    </location>
</feature>
<dbReference type="Pfam" id="PF19300">
    <property type="entry name" value="BPD_transp_1_N"/>
    <property type="match status" value="1"/>
</dbReference>